<reference evidence="5 6" key="1">
    <citation type="submission" date="2019-12" db="EMBL/GenBank/DDBJ databases">
        <authorList>
            <person name="Alioto T."/>
            <person name="Alioto T."/>
            <person name="Gomez Garrido J."/>
        </authorList>
    </citation>
    <scope>NUCLEOTIDE SEQUENCE [LARGE SCALE GENOMIC DNA]</scope>
</reference>
<keyword evidence="2 3" id="KW-0175">Coiled coil</keyword>
<keyword evidence="6" id="KW-1185">Reference proteome</keyword>
<evidence type="ECO:0000256" key="4">
    <source>
        <dbReference type="SAM" id="MobiDB-lite"/>
    </source>
</evidence>
<feature type="coiled-coil region" evidence="3">
    <location>
        <begin position="130"/>
        <end position="188"/>
    </location>
</feature>
<protein>
    <submittedName>
        <fullName evidence="5">WEB family At5g55860</fullName>
    </submittedName>
</protein>
<gene>
    <name evidence="5" type="ORF">OLEA9_A049326</name>
</gene>
<sequence length="229" mass="25402">MKERETGTESTAGNLHVNLRKAKSEQEEAFAEEAKLSGVSDEMISTIYQLSLESESAKHEVEETKCNTEELKKEAEVAKIELEAAETKLKVALNEAEEVKAADARALNQISMLSEKINAACSPTKVAAAIAQVETVRASDEEALKKLEASQKEIEDMKTANHEVLKKAEMAEAAKKAVEGELRRWRDLEQNKAVEAASQVLAETEKTFESSLQNYQIRKYKSAEEVLET</sequence>
<dbReference type="GO" id="GO:0009904">
    <property type="term" value="P:chloroplast accumulation movement"/>
    <property type="evidence" value="ECO:0007669"/>
    <property type="project" value="TreeGrafter"/>
</dbReference>
<evidence type="ECO:0000256" key="3">
    <source>
        <dbReference type="SAM" id="Coils"/>
    </source>
</evidence>
<dbReference type="OrthoDB" id="1111912at2759"/>
<organism evidence="5 6">
    <name type="scientific">Olea europaea subsp. europaea</name>
    <dbReference type="NCBI Taxonomy" id="158383"/>
    <lineage>
        <taxon>Eukaryota</taxon>
        <taxon>Viridiplantae</taxon>
        <taxon>Streptophyta</taxon>
        <taxon>Embryophyta</taxon>
        <taxon>Tracheophyta</taxon>
        <taxon>Spermatophyta</taxon>
        <taxon>Magnoliopsida</taxon>
        <taxon>eudicotyledons</taxon>
        <taxon>Gunneridae</taxon>
        <taxon>Pentapetalae</taxon>
        <taxon>asterids</taxon>
        <taxon>lamiids</taxon>
        <taxon>Lamiales</taxon>
        <taxon>Oleaceae</taxon>
        <taxon>Oleeae</taxon>
        <taxon>Olea</taxon>
    </lineage>
</organism>
<name>A0A8S0SRH5_OLEEU</name>
<comment type="caution">
    <text evidence="5">The sequence shown here is derived from an EMBL/GenBank/DDBJ whole genome shotgun (WGS) entry which is preliminary data.</text>
</comment>
<comment type="similarity">
    <text evidence="1">Belongs to the WEB family.</text>
</comment>
<accession>A0A8S0SRH5</accession>
<feature type="region of interest" description="Disordered" evidence="4">
    <location>
        <begin position="1"/>
        <end position="24"/>
    </location>
</feature>
<dbReference type="Gramene" id="OE9A049326T1">
    <property type="protein sequence ID" value="OE9A049326C1"/>
    <property type="gene ID" value="OE9A049326"/>
</dbReference>
<evidence type="ECO:0000256" key="2">
    <source>
        <dbReference type="ARBA" id="ARBA00023054"/>
    </source>
</evidence>
<dbReference type="GO" id="GO:0005829">
    <property type="term" value="C:cytosol"/>
    <property type="evidence" value="ECO:0007669"/>
    <property type="project" value="TreeGrafter"/>
</dbReference>
<dbReference type="GO" id="GO:0009903">
    <property type="term" value="P:chloroplast avoidance movement"/>
    <property type="evidence" value="ECO:0007669"/>
    <property type="project" value="TreeGrafter"/>
</dbReference>
<evidence type="ECO:0000256" key="1">
    <source>
        <dbReference type="ARBA" id="ARBA00005485"/>
    </source>
</evidence>
<dbReference type="AlphaFoldDB" id="A0A8S0SRH5"/>
<dbReference type="PANTHER" id="PTHR32054:SF3">
    <property type="entry name" value="HEAVY CHAIN, PUTATIVE, EXPRESSED-RELATED"/>
    <property type="match status" value="1"/>
</dbReference>
<evidence type="ECO:0000313" key="5">
    <source>
        <dbReference type="EMBL" id="CAA2995741.1"/>
    </source>
</evidence>
<dbReference type="Proteomes" id="UP000594638">
    <property type="component" value="Unassembled WGS sequence"/>
</dbReference>
<evidence type="ECO:0000313" key="6">
    <source>
        <dbReference type="Proteomes" id="UP000594638"/>
    </source>
</evidence>
<proteinExistence type="inferred from homology"/>
<dbReference type="EMBL" id="CACTIH010005507">
    <property type="protein sequence ID" value="CAA2995741.1"/>
    <property type="molecule type" value="Genomic_DNA"/>
</dbReference>
<dbReference type="PANTHER" id="PTHR32054">
    <property type="entry name" value="HEAVY CHAIN, PUTATIVE, EXPRESSED-RELATED-RELATED"/>
    <property type="match status" value="1"/>
</dbReference>
<feature type="coiled-coil region" evidence="3">
    <location>
        <begin position="54"/>
        <end position="102"/>
    </location>
</feature>